<dbReference type="InterPro" id="IPR014044">
    <property type="entry name" value="CAP_dom"/>
</dbReference>
<dbReference type="FunCoup" id="B4J1M9">
    <property type="interactions" value="1"/>
</dbReference>
<keyword evidence="4" id="KW-0732">Signal</keyword>
<reference evidence="6 7" key="1">
    <citation type="journal article" date="2007" name="Nature">
        <title>Evolution of genes and genomes on the Drosophila phylogeny.</title>
        <authorList>
            <consortium name="Drosophila 12 Genomes Consortium"/>
            <person name="Clark A.G."/>
            <person name="Eisen M.B."/>
            <person name="Smith D.R."/>
            <person name="Bergman C.M."/>
            <person name="Oliver B."/>
            <person name="Markow T.A."/>
            <person name="Kaufman T.C."/>
            <person name="Kellis M."/>
            <person name="Gelbart W."/>
            <person name="Iyer V.N."/>
            <person name="Pollard D.A."/>
            <person name="Sackton T.B."/>
            <person name="Larracuente A.M."/>
            <person name="Singh N.D."/>
            <person name="Abad J.P."/>
            <person name="Abt D.N."/>
            <person name="Adryan B."/>
            <person name="Aguade M."/>
            <person name="Akashi H."/>
            <person name="Anderson W.W."/>
            <person name="Aquadro C.F."/>
            <person name="Ardell D.H."/>
            <person name="Arguello R."/>
            <person name="Artieri C.G."/>
            <person name="Barbash D.A."/>
            <person name="Barker D."/>
            <person name="Barsanti P."/>
            <person name="Batterham P."/>
            <person name="Batzoglou S."/>
            <person name="Begun D."/>
            <person name="Bhutkar A."/>
            <person name="Blanco E."/>
            <person name="Bosak S.A."/>
            <person name="Bradley R.K."/>
            <person name="Brand A.D."/>
            <person name="Brent M.R."/>
            <person name="Brooks A.N."/>
            <person name="Brown R.H."/>
            <person name="Butlin R.K."/>
            <person name="Caggese C."/>
            <person name="Calvi B.R."/>
            <person name="Bernardo de Carvalho A."/>
            <person name="Caspi A."/>
            <person name="Castrezana S."/>
            <person name="Celniker S.E."/>
            <person name="Chang J.L."/>
            <person name="Chapple C."/>
            <person name="Chatterji S."/>
            <person name="Chinwalla A."/>
            <person name="Civetta A."/>
            <person name="Clifton S.W."/>
            <person name="Comeron J.M."/>
            <person name="Costello J.C."/>
            <person name="Coyne J.A."/>
            <person name="Daub J."/>
            <person name="David R.G."/>
            <person name="Delcher A.L."/>
            <person name="Delehaunty K."/>
            <person name="Do C.B."/>
            <person name="Ebling H."/>
            <person name="Edwards K."/>
            <person name="Eickbush T."/>
            <person name="Evans J.D."/>
            <person name="Filipski A."/>
            <person name="Findeiss S."/>
            <person name="Freyhult E."/>
            <person name="Fulton L."/>
            <person name="Fulton R."/>
            <person name="Garcia A.C."/>
            <person name="Gardiner A."/>
            <person name="Garfield D.A."/>
            <person name="Garvin B.E."/>
            <person name="Gibson G."/>
            <person name="Gilbert D."/>
            <person name="Gnerre S."/>
            <person name="Godfrey J."/>
            <person name="Good R."/>
            <person name="Gotea V."/>
            <person name="Gravely B."/>
            <person name="Greenberg A.J."/>
            <person name="Griffiths-Jones S."/>
            <person name="Gross S."/>
            <person name="Guigo R."/>
            <person name="Gustafson E.A."/>
            <person name="Haerty W."/>
            <person name="Hahn M.W."/>
            <person name="Halligan D.L."/>
            <person name="Halpern A.L."/>
            <person name="Halter G.M."/>
            <person name="Han M.V."/>
            <person name="Heger A."/>
            <person name="Hillier L."/>
            <person name="Hinrichs A.S."/>
            <person name="Holmes I."/>
            <person name="Hoskins R.A."/>
            <person name="Hubisz M.J."/>
            <person name="Hultmark D."/>
            <person name="Huntley M.A."/>
            <person name="Jaffe D.B."/>
            <person name="Jagadeeshan S."/>
            <person name="Jeck W.R."/>
            <person name="Johnson J."/>
            <person name="Jones C.D."/>
            <person name="Jordan W.C."/>
            <person name="Karpen G.H."/>
            <person name="Kataoka E."/>
            <person name="Keightley P.D."/>
            <person name="Kheradpour P."/>
            <person name="Kirkness E.F."/>
            <person name="Koerich L.B."/>
            <person name="Kristiansen K."/>
            <person name="Kudrna D."/>
            <person name="Kulathinal R.J."/>
            <person name="Kumar S."/>
            <person name="Kwok R."/>
            <person name="Lander E."/>
            <person name="Langley C.H."/>
            <person name="Lapoint R."/>
            <person name="Lazzaro B.P."/>
            <person name="Lee S.J."/>
            <person name="Levesque L."/>
            <person name="Li R."/>
            <person name="Lin C.F."/>
            <person name="Lin M.F."/>
            <person name="Lindblad-Toh K."/>
            <person name="Llopart A."/>
            <person name="Long M."/>
            <person name="Low L."/>
            <person name="Lozovsky E."/>
            <person name="Lu J."/>
            <person name="Luo M."/>
            <person name="Machado C.A."/>
            <person name="Makalowski W."/>
            <person name="Marzo M."/>
            <person name="Matsuda M."/>
            <person name="Matzkin L."/>
            <person name="McAllister B."/>
            <person name="McBride C.S."/>
            <person name="McKernan B."/>
            <person name="McKernan K."/>
            <person name="Mendez-Lago M."/>
            <person name="Minx P."/>
            <person name="Mollenhauer M.U."/>
            <person name="Montooth K."/>
            <person name="Mount S.M."/>
            <person name="Mu X."/>
            <person name="Myers E."/>
            <person name="Negre B."/>
            <person name="Newfeld S."/>
            <person name="Nielsen R."/>
            <person name="Noor M.A."/>
            <person name="O'Grady P."/>
            <person name="Pachter L."/>
            <person name="Papaceit M."/>
            <person name="Parisi M.J."/>
            <person name="Parisi M."/>
            <person name="Parts L."/>
            <person name="Pedersen J.S."/>
            <person name="Pesole G."/>
            <person name="Phillippy A.M."/>
            <person name="Ponting C.P."/>
            <person name="Pop M."/>
            <person name="Porcelli D."/>
            <person name="Powell J.R."/>
            <person name="Prohaska S."/>
            <person name="Pruitt K."/>
            <person name="Puig M."/>
            <person name="Quesneville H."/>
            <person name="Ram K.R."/>
            <person name="Rand D."/>
            <person name="Rasmussen M.D."/>
            <person name="Reed L.K."/>
            <person name="Reenan R."/>
            <person name="Reily A."/>
            <person name="Remington K.A."/>
            <person name="Rieger T.T."/>
            <person name="Ritchie M.G."/>
            <person name="Robin C."/>
            <person name="Rogers Y.H."/>
            <person name="Rohde C."/>
            <person name="Rozas J."/>
            <person name="Rubenfield M.J."/>
            <person name="Ruiz A."/>
            <person name="Russo S."/>
            <person name="Salzberg S.L."/>
            <person name="Sanchez-Gracia A."/>
            <person name="Saranga D.J."/>
            <person name="Sato H."/>
            <person name="Schaeffer S.W."/>
            <person name="Schatz M.C."/>
            <person name="Schlenke T."/>
            <person name="Schwartz R."/>
            <person name="Segarra C."/>
            <person name="Singh R.S."/>
            <person name="Sirot L."/>
            <person name="Sirota M."/>
            <person name="Sisneros N.B."/>
            <person name="Smith C.D."/>
            <person name="Smith T.F."/>
            <person name="Spieth J."/>
            <person name="Stage D.E."/>
            <person name="Stark A."/>
            <person name="Stephan W."/>
            <person name="Strausberg R.L."/>
            <person name="Strempel S."/>
            <person name="Sturgill D."/>
            <person name="Sutton G."/>
            <person name="Sutton G.G."/>
            <person name="Tao W."/>
            <person name="Teichmann S."/>
            <person name="Tobari Y.N."/>
            <person name="Tomimura Y."/>
            <person name="Tsolas J.M."/>
            <person name="Valente V.L."/>
            <person name="Venter E."/>
            <person name="Venter J.C."/>
            <person name="Vicario S."/>
            <person name="Vieira F.G."/>
            <person name="Vilella A.J."/>
            <person name="Villasante A."/>
            <person name="Walenz B."/>
            <person name="Wang J."/>
            <person name="Wasserman M."/>
            <person name="Watts T."/>
            <person name="Wilson D."/>
            <person name="Wilson R.K."/>
            <person name="Wing R.A."/>
            <person name="Wolfner M.F."/>
            <person name="Wong A."/>
            <person name="Wong G.K."/>
            <person name="Wu C.I."/>
            <person name="Wu G."/>
            <person name="Yamamoto D."/>
            <person name="Yang H.P."/>
            <person name="Yang S.P."/>
            <person name="Yorke J.A."/>
            <person name="Yoshida K."/>
            <person name="Zdobnov E."/>
            <person name="Zhang P."/>
            <person name="Zhang Y."/>
            <person name="Zimin A.V."/>
            <person name="Baldwin J."/>
            <person name="Abdouelleil A."/>
            <person name="Abdulkadir J."/>
            <person name="Abebe A."/>
            <person name="Abera B."/>
            <person name="Abreu J."/>
            <person name="Acer S.C."/>
            <person name="Aftuck L."/>
            <person name="Alexander A."/>
            <person name="An P."/>
            <person name="Anderson E."/>
            <person name="Anderson S."/>
            <person name="Arachi H."/>
            <person name="Azer M."/>
            <person name="Bachantsang P."/>
            <person name="Barry A."/>
            <person name="Bayul T."/>
            <person name="Berlin A."/>
            <person name="Bessette D."/>
            <person name="Bloom T."/>
            <person name="Blye J."/>
            <person name="Boguslavskiy L."/>
            <person name="Bonnet C."/>
            <person name="Boukhgalter B."/>
            <person name="Bourzgui I."/>
            <person name="Brown A."/>
            <person name="Cahill P."/>
            <person name="Channer S."/>
            <person name="Cheshatsang Y."/>
            <person name="Chuda L."/>
            <person name="Citroen M."/>
            <person name="Collymore A."/>
            <person name="Cooke P."/>
            <person name="Costello M."/>
            <person name="D'Aco K."/>
            <person name="Daza R."/>
            <person name="De Haan G."/>
            <person name="DeGray S."/>
            <person name="DeMaso C."/>
            <person name="Dhargay N."/>
            <person name="Dooley K."/>
            <person name="Dooley E."/>
            <person name="Doricent M."/>
            <person name="Dorje P."/>
            <person name="Dorjee K."/>
            <person name="Dupes A."/>
            <person name="Elong R."/>
            <person name="Falk J."/>
            <person name="Farina A."/>
            <person name="Faro S."/>
            <person name="Ferguson D."/>
            <person name="Fisher S."/>
            <person name="Foley C.D."/>
            <person name="Franke A."/>
            <person name="Friedrich D."/>
            <person name="Gadbois L."/>
            <person name="Gearin G."/>
            <person name="Gearin C.R."/>
            <person name="Giannoukos G."/>
            <person name="Goode T."/>
            <person name="Graham J."/>
            <person name="Grandbois E."/>
            <person name="Grewal S."/>
            <person name="Gyaltsen K."/>
            <person name="Hafez N."/>
            <person name="Hagos B."/>
            <person name="Hall J."/>
            <person name="Henson C."/>
            <person name="Hollinger A."/>
            <person name="Honan T."/>
            <person name="Huard M.D."/>
            <person name="Hughes L."/>
            <person name="Hurhula B."/>
            <person name="Husby M.E."/>
            <person name="Kamat A."/>
            <person name="Kanga B."/>
            <person name="Kashin S."/>
            <person name="Khazanovich D."/>
            <person name="Kisner P."/>
            <person name="Lance K."/>
            <person name="Lara M."/>
            <person name="Lee W."/>
            <person name="Lennon N."/>
            <person name="Letendre F."/>
            <person name="LeVine R."/>
            <person name="Lipovsky A."/>
            <person name="Liu X."/>
            <person name="Liu J."/>
            <person name="Liu S."/>
            <person name="Lokyitsang T."/>
            <person name="Lokyitsang Y."/>
            <person name="Lubonja R."/>
            <person name="Lui A."/>
            <person name="MacDonald P."/>
            <person name="Magnisalis V."/>
            <person name="Maru K."/>
            <person name="Matthews C."/>
            <person name="McCusker W."/>
            <person name="McDonough S."/>
            <person name="Mehta T."/>
            <person name="Meldrim J."/>
            <person name="Meneus L."/>
            <person name="Mihai O."/>
            <person name="Mihalev A."/>
            <person name="Mihova T."/>
            <person name="Mittelman R."/>
            <person name="Mlenga V."/>
            <person name="Montmayeur A."/>
            <person name="Mulrain L."/>
            <person name="Navidi A."/>
            <person name="Naylor J."/>
            <person name="Negash T."/>
            <person name="Nguyen T."/>
            <person name="Nguyen N."/>
            <person name="Nicol R."/>
            <person name="Norbu C."/>
            <person name="Norbu N."/>
            <person name="Novod N."/>
            <person name="O'Neill B."/>
            <person name="Osman S."/>
            <person name="Markiewicz E."/>
            <person name="Oyono O.L."/>
            <person name="Patti C."/>
            <person name="Phunkhang P."/>
            <person name="Pierre F."/>
            <person name="Priest M."/>
            <person name="Raghuraman S."/>
            <person name="Rege F."/>
            <person name="Reyes R."/>
            <person name="Rise C."/>
            <person name="Rogov P."/>
            <person name="Ross K."/>
            <person name="Ryan E."/>
            <person name="Settipalli S."/>
            <person name="Shea T."/>
            <person name="Sherpa N."/>
            <person name="Shi L."/>
            <person name="Shih D."/>
            <person name="Sparrow T."/>
            <person name="Spaulding J."/>
            <person name="Stalker J."/>
            <person name="Stange-Thomann N."/>
            <person name="Stavropoulos S."/>
            <person name="Stone C."/>
            <person name="Strader C."/>
            <person name="Tesfaye S."/>
            <person name="Thomson T."/>
            <person name="Thoulutsang Y."/>
            <person name="Thoulutsang D."/>
            <person name="Topham K."/>
            <person name="Topping I."/>
            <person name="Tsamla T."/>
            <person name="Vassiliev H."/>
            <person name="Vo A."/>
            <person name="Wangchuk T."/>
            <person name="Wangdi T."/>
            <person name="Weiand M."/>
            <person name="Wilkinson J."/>
            <person name="Wilson A."/>
            <person name="Yadav S."/>
            <person name="Young G."/>
            <person name="Yu Q."/>
            <person name="Zembek L."/>
            <person name="Zhong D."/>
            <person name="Zimmer A."/>
            <person name="Zwirko Z."/>
            <person name="Jaffe D.B."/>
            <person name="Alvarez P."/>
            <person name="Brockman W."/>
            <person name="Butler J."/>
            <person name="Chin C."/>
            <person name="Gnerre S."/>
            <person name="Grabherr M."/>
            <person name="Kleber M."/>
            <person name="Mauceli E."/>
            <person name="MacCallum I."/>
        </authorList>
    </citation>
    <scope>NUCLEOTIDE SEQUENCE [LARGE SCALE GENOMIC DNA]</scope>
    <source>
        <strain evidence="7">Tucson 15287-2541.00</strain>
    </source>
</reference>
<dbReference type="SMART" id="SM00198">
    <property type="entry name" value="SCP"/>
    <property type="match status" value="1"/>
</dbReference>
<dbReference type="EMBL" id="CH916366">
    <property type="protein sequence ID" value="EDV96949.1"/>
    <property type="molecule type" value="Genomic_DNA"/>
</dbReference>
<evidence type="ECO:0000313" key="7">
    <source>
        <dbReference type="Proteomes" id="UP000001070"/>
    </source>
</evidence>
<keyword evidence="3" id="KW-0964">Secreted</keyword>
<dbReference type="OMA" id="YMGCAAG"/>
<dbReference type="eggNOG" id="KOG3017">
    <property type="taxonomic scope" value="Eukaryota"/>
</dbReference>
<dbReference type="Pfam" id="PF00188">
    <property type="entry name" value="CAP"/>
    <property type="match status" value="1"/>
</dbReference>
<dbReference type="CDD" id="cd05380">
    <property type="entry name" value="CAP_euk"/>
    <property type="match status" value="1"/>
</dbReference>
<dbReference type="KEGG" id="dgr:6557883"/>
<dbReference type="Gene3D" id="3.40.33.10">
    <property type="entry name" value="CAP"/>
    <property type="match status" value="1"/>
</dbReference>
<protein>
    <submittedName>
        <fullName evidence="6">GH14938</fullName>
    </submittedName>
</protein>
<dbReference type="PhylomeDB" id="B4J1M9"/>
<dbReference type="OrthoDB" id="414826at2759"/>
<proteinExistence type="inferred from homology"/>
<evidence type="ECO:0000256" key="1">
    <source>
        <dbReference type="ARBA" id="ARBA00004613"/>
    </source>
</evidence>
<comment type="subcellular location">
    <subcellularLocation>
        <location evidence="1">Secreted</location>
    </subcellularLocation>
</comment>
<accession>B4J1M9</accession>
<dbReference type="Proteomes" id="UP000001070">
    <property type="component" value="Unassembled WGS sequence"/>
</dbReference>
<dbReference type="SUPFAM" id="SSF55797">
    <property type="entry name" value="PR-1-like"/>
    <property type="match status" value="1"/>
</dbReference>
<dbReference type="PIRSF" id="PIRSF038921">
    <property type="entry name" value="P14a"/>
    <property type="match status" value="1"/>
</dbReference>
<dbReference type="InterPro" id="IPR035940">
    <property type="entry name" value="CAP_sf"/>
</dbReference>
<name>B4J1M9_DROGR</name>
<evidence type="ECO:0000256" key="4">
    <source>
        <dbReference type="ARBA" id="ARBA00022729"/>
    </source>
</evidence>
<evidence type="ECO:0000256" key="3">
    <source>
        <dbReference type="ARBA" id="ARBA00022525"/>
    </source>
</evidence>
<feature type="domain" description="SCP" evidence="5">
    <location>
        <begin position="33"/>
        <end position="193"/>
    </location>
</feature>
<gene>
    <name evidence="6" type="primary">Dgri\GH14938</name>
    <name evidence="6" type="ORF">Dgri_GH14938</name>
</gene>
<dbReference type="HOGENOM" id="CLU_035730_7_0_1"/>
<organism evidence="7">
    <name type="scientific">Drosophila grimshawi</name>
    <name type="common">Hawaiian fruit fly</name>
    <name type="synonym">Idiomyia grimshawi</name>
    <dbReference type="NCBI Taxonomy" id="7222"/>
    <lineage>
        <taxon>Eukaryota</taxon>
        <taxon>Metazoa</taxon>
        <taxon>Ecdysozoa</taxon>
        <taxon>Arthropoda</taxon>
        <taxon>Hexapoda</taxon>
        <taxon>Insecta</taxon>
        <taxon>Pterygota</taxon>
        <taxon>Neoptera</taxon>
        <taxon>Endopterygota</taxon>
        <taxon>Diptera</taxon>
        <taxon>Brachycera</taxon>
        <taxon>Muscomorpha</taxon>
        <taxon>Ephydroidea</taxon>
        <taxon>Drosophilidae</taxon>
        <taxon>Drosophila</taxon>
        <taxon>Hawaiian Drosophila</taxon>
    </lineage>
</organism>
<dbReference type="InterPro" id="IPR034763">
    <property type="entry name" value="P14a_insect"/>
</dbReference>
<dbReference type="GO" id="GO:0005576">
    <property type="term" value="C:extracellular region"/>
    <property type="evidence" value="ECO:0007669"/>
    <property type="project" value="UniProtKB-SubCell"/>
</dbReference>
<keyword evidence="7" id="KW-1185">Reference proteome</keyword>
<evidence type="ECO:0000256" key="2">
    <source>
        <dbReference type="ARBA" id="ARBA00009923"/>
    </source>
</evidence>
<evidence type="ECO:0000259" key="5">
    <source>
        <dbReference type="SMART" id="SM00198"/>
    </source>
</evidence>
<comment type="similarity">
    <text evidence="2">Belongs to the CRISP family.</text>
</comment>
<dbReference type="SMR" id="B4J1M9"/>
<sequence length="226" mass="25825">MTECHGLQHLGCENDLTFHSSCMHTHVLVNMQMYRNYLLKIHNKYREDVAAGTIIGLPMASHMPELKWHSKLALIAEYHVKRCLQSMFRYCMAVTNFPDPAVNYGSNLLDTQSLPSYTPSPNSEKLTAQVEQWTHQVYKLAQGHLFGNEVHEIRNILNDENQFVGCAAADYSDRAASRFVLICYYNNRIEAMAPIYKKGTFADKNCPHGISEDYPKLCKMLTDISD</sequence>
<dbReference type="InParanoid" id="B4J1M9"/>
<dbReference type="AlphaFoldDB" id="B4J1M9"/>
<evidence type="ECO:0000313" key="6">
    <source>
        <dbReference type="EMBL" id="EDV96949.1"/>
    </source>
</evidence>